<evidence type="ECO:0000256" key="4">
    <source>
        <dbReference type="ARBA" id="ARBA00022723"/>
    </source>
</evidence>
<dbReference type="SUPFAM" id="SSF101821">
    <property type="entry name" value="Aminopeptidase/glucanase lid domain"/>
    <property type="match status" value="1"/>
</dbReference>
<proteinExistence type="inferred from homology"/>
<comment type="similarity">
    <text evidence="1 6">Belongs to the peptidase M42 family.</text>
</comment>
<evidence type="ECO:0000256" key="1">
    <source>
        <dbReference type="ARBA" id="ARBA00006272"/>
    </source>
</evidence>
<dbReference type="Proteomes" id="UP001595932">
    <property type="component" value="Unassembled WGS sequence"/>
</dbReference>
<keyword evidence="4" id="KW-0479">Metal-binding</keyword>
<protein>
    <submittedName>
        <fullName evidence="7">M42 family metallopeptidase</fullName>
    </submittedName>
</protein>
<name>A0ABV9MCV8_9BACL</name>
<dbReference type="RefSeq" id="WP_377279377.1">
    <property type="nucleotide sequence ID" value="NZ_JBHSGL010000005.1"/>
</dbReference>
<organism evidence="7 8">
    <name type="scientific">Planococcus dechangensis</name>
    <dbReference type="NCBI Taxonomy" id="1176255"/>
    <lineage>
        <taxon>Bacteria</taxon>
        <taxon>Bacillati</taxon>
        <taxon>Bacillota</taxon>
        <taxon>Bacilli</taxon>
        <taxon>Bacillales</taxon>
        <taxon>Caryophanaceae</taxon>
        <taxon>Planococcus</taxon>
    </lineage>
</organism>
<evidence type="ECO:0000256" key="5">
    <source>
        <dbReference type="ARBA" id="ARBA00022801"/>
    </source>
</evidence>
<accession>A0ABV9MCV8</accession>
<evidence type="ECO:0000256" key="6">
    <source>
        <dbReference type="PIRNR" id="PIRNR001123"/>
    </source>
</evidence>
<dbReference type="InterPro" id="IPR023367">
    <property type="entry name" value="Peptidase_M42_dom2"/>
</dbReference>
<reference evidence="8" key="1">
    <citation type="journal article" date="2019" name="Int. J. Syst. Evol. Microbiol.">
        <title>The Global Catalogue of Microorganisms (GCM) 10K type strain sequencing project: providing services to taxonomists for standard genome sequencing and annotation.</title>
        <authorList>
            <consortium name="The Broad Institute Genomics Platform"/>
            <consortium name="The Broad Institute Genome Sequencing Center for Infectious Disease"/>
            <person name="Wu L."/>
            <person name="Ma J."/>
        </authorList>
    </citation>
    <scope>NUCLEOTIDE SEQUENCE [LARGE SCALE GENOMIC DNA]</scope>
    <source>
        <strain evidence="8">CGMCC 1.12151</strain>
    </source>
</reference>
<evidence type="ECO:0000256" key="3">
    <source>
        <dbReference type="ARBA" id="ARBA00022670"/>
    </source>
</evidence>
<evidence type="ECO:0000256" key="2">
    <source>
        <dbReference type="ARBA" id="ARBA00022438"/>
    </source>
</evidence>
<dbReference type="PIRSF" id="PIRSF001123">
    <property type="entry name" value="PepA_GA"/>
    <property type="match status" value="1"/>
</dbReference>
<sequence>MELKGYMLLKELCELVGPSGFEQDVQRYIKTSIEDKVSKLEVDALGNVIATISATDPSMPSILLAAHADEIGFIVKKIEANGTLRFEQLGGFDNRTLLAQPVTIKAESGYIRGVIGTLAVHYVKWDDPKRIDSHRQLYIDIGAASPEEVAQMGVKVGQPISYGSELKQIGDAKQNRVVGKGLDDRAGCAVLIELIEQFHTATDRPHGDIHFAFTVQEEVGLRGASVLSSNLQPDFALAIDTTPTSDTYDVLMTGTRTLGAGPCIKIADKSLISHPLVTGLLEKAAIERGIPYQQEIFMGIGTDAGAIHTTAKGVSSGVVSIPSRYTHTPIEIVDLTDLENTVRLVEAFILSSAQLTGKTFLDT</sequence>
<gene>
    <name evidence="7" type="ORF">ACFO5U_12415</name>
</gene>
<dbReference type="Gene3D" id="3.40.630.10">
    <property type="entry name" value="Zn peptidases"/>
    <property type="match status" value="1"/>
</dbReference>
<keyword evidence="2" id="KW-0031">Aminopeptidase</keyword>
<dbReference type="InterPro" id="IPR051464">
    <property type="entry name" value="Peptidase_M42_aminopept"/>
</dbReference>
<dbReference type="SUPFAM" id="SSF53187">
    <property type="entry name" value="Zn-dependent exopeptidases"/>
    <property type="match status" value="1"/>
</dbReference>
<keyword evidence="8" id="KW-1185">Reference proteome</keyword>
<dbReference type="Pfam" id="PF05343">
    <property type="entry name" value="Peptidase_M42"/>
    <property type="match status" value="1"/>
</dbReference>
<comment type="caution">
    <text evidence="7">The sequence shown here is derived from an EMBL/GenBank/DDBJ whole genome shotgun (WGS) entry which is preliminary data.</text>
</comment>
<keyword evidence="5" id="KW-0378">Hydrolase</keyword>
<dbReference type="InterPro" id="IPR008007">
    <property type="entry name" value="Peptidase_M42"/>
</dbReference>
<dbReference type="EMBL" id="JBHSGL010000005">
    <property type="protein sequence ID" value="MFC4713676.1"/>
    <property type="molecule type" value="Genomic_DNA"/>
</dbReference>
<evidence type="ECO:0000313" key="8">
    <source>
        <dbReference type="Proteomes" id="UP001595932"/>
    </source>
</evidence>
<dbReference type="PANTHER" id="PTHR32481">
    <property type="entry name" value="AMINOPEPTIDASE"/>
    <property type="match status" value="1"/>
</dbReference>
<dbReference type="Gene3D" id="2.40.30.40">
    <property type="entry name" value="Peptidase M42, domain 2"/>
    <property type="match status" value="1"/>
</dbReference>
<evidence type="ECO:0000313" key="7">
    <source>
        <dbReference type="EMBL" id="MFC4713676.1"/>
    </source>
</evidence>
<dbReference type="CDD" id="cd05656">
    <property type="entry name" value="M42_Frv"/>
    <property type="match status" value="1"/>
</dbReference>
<keyword evidence="3" id="KW-0645">Protease</keyword>
<dbReference type="PANTHER" id="PTHR32481:SF7">
    <property type="entry name" value="AMINOPEPTIDASE YHFE-RELATED"/>
    <property type="match status" value="1"/>
</dbReference>